<accession>A0A395N8U8</accession>
<reference evidence="1 2" key="1">
    <citation type="journal article" date="2018" name="PLoS Pathog.">
        <title>Evolution of structural diversity of trichothecenes, a family of toxins produced by plant pathogenic and entomopathogenic fungi.</title>
        <authorList>
            <person name="Proctor R.H."/>
            <person name="McCormick S.P."/>
            <person name="Kim H.S."/>
            <person name="Cardoza R.E."/>
            <person name="Stanley A.M."/>
            <person name="Lindo L."/>
            <person name="Kelly A."/>
            <person name="Brown D.W."/>
            <person name="Lee T."/>
            <person name="Vaughan M.M."/>
            <person name="Alexander N.J."/>
            <person name="Busman M."/>
            <person name="Gutierrez S."/>
        </authorList>
    </citation>
    <scope>NUCLEOTIDE SEQUENCE [LARGE SCALE GENOMIC DNA]</scope>
    <source>
        <strain evidence="1 2">IBT 40837</strain>
    </source>
</reference>
<dbReference type="OrthoDB" id="5282002at2759"/>
<evidence type="ECO:0000313" key="2">
    <source>
        <dbReference type="Proteomes" id="UP000266272"/>
    </source>
</evidence>
<sequence length="123" mass="13764">IQAVEAHPQFNRAAPSGGLFHIWDFVKRTEYMLSEVEGIRQPGHQFTLAGQIKITARGEDAAKELFTDIYTRSVTIDQLIKDPQMMRAVMGMGGDLSPEIEAGSKAVLEAFDKDSLGDFYRMR</sequence>
<protein>
    <submittedName>
        <fullName evidence="1">Uncharacterized protein</fullName>
    </submittedName>
</protein>
<name>A0A395N8U8_TRIAR</name>
<dbReference type="Proteomes" id="UP000266272">
    <property type="component" value="Unassembled WGS sequence"/>
</dbReference>
<proteinExistence type="predicted"/>
<gene>
    <name evidence="1" type="ORF">TARUN_10027</name>
</gene>
<feature type="non-terminal residue" evidence="1">
    <location>
        <position position="1"/>
    </location>
</feature>
<keyword evidence="2" id="KW-1185">Reference proteome</keyword>
<organism evidence="1 2">
    <name type="scientific">Trichoderma arundinaceum</name>
    <dbReference type="NCBI Taxonomy" id="490622"/>
    <lineage>
        <taxon>Eukaryota</taxon>
        <taxon>Fungi</taxon>
        <taxon>Dikarya</taxon>
        <taxon>Ascomycota</taxon>
        <taxon>Pezizomycotina</taxon>
        <taxon>Sordariomycetes</taxon>
        <taxon>Hypocreomycetidae</taxon>
        <taxon>Hypocreales</taxon>
        <taxon>Hypocreaceae</taxon>
        <taxon>Trichoderma</taxon>
    </lineage>
</organism>
<dbReference type="EMBL" id="PXOA01000916">
    <property type="protein sequence ID" value="RFU72227.1"/>
    <property type="molecule type" value="Genomic_DNA"/>
</dbReference>
<dbReference type="AlphaFoldDB" id="A0A395N8U8"/>
<evidence type="ECO:0000313" key="1">
    <source>
        <dbReference type="EMBL" id="RFU72227.1"/>
    </source>
</evidence>
<comment type="caution">
    <text evidence="1">The sequence shown here is derived from an EMBL/GenBank/DDBJ whole genome shotgun (WGS) entry which is preliminary data.</text>
</comment>